<evidence type="ECO:0000313" key="4">
    <source>
        <dbReference type="Proteomes" id="UP000254869"/>
    </source>
</evidence>
<keyword evidence="4" id="KW-1185">Reference proteome</keyword>
<dbReference type="EMBL" id="QQBC01000012">
    <property type="protein sequence ID" value="RDI62746.1"/>
    <property type="molecule type" value="Genomic_DNA"/>
</dbReference>
<keyword evidence="2" id="KW-0812">Transmembrane</keyword>
<name>A0A370HW68_9NOCA</name>
<dbReference type="STRING" id="1210086.GCA_001613105_03791"/>
<evidence type="ECO:0000313" key="3">
    <source>
        <dbReference type="EMBL" id="RDI62746.1"/>
    </source>
</evidence>
<protein>
    <recommendedName>
        <fullName evidence="5">Intracellular septation protein A</fullName>
    </recommendedName>
</protein>
<feature type="region of interest" description="Disordered" evidence="1">
    <location>
        <begin position="1"/>
        <end position="22"/>
    </location>
</feature>
<gene>
    <name evidence="3" type="ORF">DFR76_11263</name>
</gene>
<feature type="transmembrane region" description="Helical" evidence="2">
    <location>
        <begin position="59"/>
        <end position="76"/>
    </location>
</feature>
<dbReference type="Proteomes" id="UP000254869">
    <property type="component" value="Unassembled WGS sequence"/>
</dbReference>
<dbReference type="AlphaFoldDB" id="A0A370HW68"/>
<proteinExistence type="predicted"/>
<sequence length="230" mass="24673">MSEISLSPTELDHPAAGRSGAGRISPKVRNLSSLALDIGLSPAAYYLLSAWGWNDRGALLGSTVVAGLWAIGSAVARRRVDGLAVLMVALNGLGLVLATLSDDPRLMLAKDPAFSGLICLVMLGSLIVGRPVMFGISRRFQAAEAEDTRRWNLLWNTDSEVRRSFTVSTAVWAAGLGLDAVVRLMIIVTLPVPVAVGLMNPVQWAVIAMLFAYTMHARRRIDLGARLRAL</sequence>
<evidence type="ECO:0000256" key="1">
    <source>
        <dbReference type="SAM" id="MobiDB-lite"/>
    </source>
</evidence>
<evidence type="ECO:0000256" key="2">
    <source>
        <dbReference type="SAM" id="Phobius"/>
    </source>
</evidence>
<accession>A0A370HW68</accession>
<feature type="transmembrane region" description="Helical" evidence="2">
    <location>
        <begin position="194"/>
        <end position="213"/>
    </location>
</feature>
<evidence type="ECO:0008006" key="5">
    <source>
        <dbReference type="Google" id="ProtNLM"/>
    </source>
</evidence>
<feature type="transmembrane region" description="Helical" evidence="2">
    <location>
        <begin position="83"/>
        <end position="101"/>
    </location>
</feature>
<dbReference type="RefSeq" id="WP_067999368.1">
    <property type="nucleotide sequence ID" value="NZ_QQBC01000012.1"/>
</dbReference>
<feature type="transmembrane region" description="Helical" evidence="2">
    <location>
        <begin position="169"/>
        <end position="188"/>
    </location>
</feature>
<dbReference type="NCBIfam" id="NF041646">
    <property type="entry name" value="VC0807_fam"/>
    <property type="match status" value="1"/>
</dbReference>
<keyword evidence="2" id="KW-1133">Transmembrane helix</keyword>
<keyword evidence="2" id="KW-0472">Membrane</keyword>
<feature type="transmembrane region" description="Helical" evidence="2">
    <location>
        <begin position="34"/>
        <end position="53"/>
    </location>
</feature>
<organism evidence="3 4">
    <name type="scientific">Nocardia pseudobrasiliensis</name>
    <dbReference type="NCBI Taxonomy" id="45979"/>
    <lineage>
        <taxon>Bacteria</taxon>
        <taxon>Bacillati</taxon>
        <taxon>Actinomycetota</taxon>
        <taxon>Actinomycetes</taxon>
        <taxon>Mycobacteriales</taxon>
        <taxon>Nocardiaceae</taxon>
        <taxon>Nocardia</taxon>
    </lineage>
</organism>
<comment type="caution">
    <text evidence="3">The sequence shown here is derived from an EMBL/GenBank/DDBJ whole genome shotgun (WGS) entry which is preliminary data.</text>
</comment>
<feature type="transmembrane region" description="Helical" evidence="2">
    <location>
        <begin position="113"/>
        <end position="133"/>
    </location>
</feature>
<reference evidence="3 4" key="1">
    <citation type="submission" date="2018-07" db="EMBL/GenBank/DDBJ databases">
        <title>Genomic Encyclopedia of Type Strains, Phase IV (KMG-IV): sequencing the most valuable type-strain genomes for metagenomic binning, comparative biology and taxonomic classification.</title>
        <authorList>
            <person name="Goeker M."/>
        </authorList>
    </citation>
    <scope>NUCLEOTIDE SEQUENCE [LARGE SCALE GENOMIC DNA]</scope>
    <source>
        <strain evidence="3 4">DSM 44290</strain>
    </source>
</reference>